<evidence type="ECO:0000256" key="1">
    <source>
        <dbReference type="SAM" id="SignalP"/>
    </source>
</evidence>
<gene>
    <name evidence="3" type="ORF">NCTC11388_00866</name>
</gene>
<dbReference type="SUPFAM" id="SSF63829">
    <property type="entry name" value="Calcium-dependent phosphotriesterase"/>
    <property type="match status" value="1"/>
</dbReference>
<accession>A0A380BHL5</accession>
<dbReference type="InterPro" id="IPR013431">
    <property type="entry name" value="Delta_60_rpt"/>
</dbReference>
<dbReference type="RefSeq" id="WP_115169245.1">
    <property type="nucleotide sequence ID" value="NZ_UGYW01000002.1"/>
</dbReference>
<proteinExistence type="predicted"/>
<keyword evidence="1" id="KW-0732">Signal</keyword>
<dbReference type="Pfam" id="PF17164">
    <property type="entry name" value="DUF5122"/>
    <property type="match status" value="4"/>
</dbReference>
<evidence type="ECO:0000313" key="3">
    <source>
        <dbReference type="EMBL" id="SUJ01690.1"/>
    </source>
</evidence>
<dbReference type="Proteomes" id="UP000254893">
    <property type="component" value="Unassembled WGS sequence"/>
</dbReference>
<feature type="chain" id="PRO_5016773013" evidence="1">
    <location>
        <begin position="21"/>
        <end position="537"/>
    </location>
</feature>
<reference evidence="3 4" key="1">
    <citation type="submission" date="2018-06" db="EMBL/GenBank/DDBJ databases">
        <authorList>
            <consortium name="Pathogen Informatics"/>
            <person name="Doyle S."/>
        </authorList>
    </citation>
    <scope>NUCLEOTIDE SEQUENCE [LARGE SCALE GENOMIC DNA]</scope>
    <source>
        <strain evidence="3 4">NCTC11388</strain>
    </source>
</reference>
<dbReference type="Pfam" id="PF16400">
    <property type="entry name" value="DUF5008"/>
    <property type="match status" value="1"/>
</dbReference>
<dbReference type="EMBL" id="UGYW01000002">
    <property type="protein sequence ID" value="SUJ01690.1"/>
    <property type="molecule type" value="Genomic_DNA"/>
</dbReference>
<evidence type="ECO:0000259" key="2">
    <source>
        <dbReference type="Pfam" id="PF16400"/>
    </source>
</evidence>
<name>A0A380BHL5_SPHSI</name>
<dbReference type="Gene3D" id="2.60.40.10">
    <property type="entry name" value="Immunoglobulins"/>
    <property type="match status" value="1"/>
</dbReference>
<sequence length="537" mass="57144">MKKNYTVYSFIILFAVALLASCTDKITYGPDPYAGGAEPLGIGFREALPSPSQARPGTDVTFKIDGLLKYKPEDIQLFMNNIPARIVNITDTSVTSTVPVNASTGGVRVVVNGQIFAGPLLPIIGKAGLDLTFRSGTGTIGPVFSIKQLSNGQIYIGGNFTDYNGFSSSTKIGGIARLSNSGDFVKGMKFGEGVKGSILSINELTNGSLLISGAFTNFDTINLVRNITRITNTGALDVASVPILNLTSDPKKSNLIAPTFNGGTDLSVVKTFVQNNKVTAIGNFQSYANNYYTRSTFDNILTDYFSTKQVVRMDMNGVLDSNYYMNKTTLPIKGLAGVNGNINDGYLQKDGKLVLVGSFTNFNATQSAGRIVRLDVNGNYDPSFSAGSGADDRIMKIFYSATTNKYIVVGSFNTFNGVPANGIAVLNVDGSVDPSFKSYGFAGGKPNYVTQLSNGLILVSGTFTKYNDVIREGLLILNPDGTLAADYNNTGKLVGSIYDSLEGTNSLGQRTITLVGSISSFNGQLNVGNIVRMTIVD</sequence>
<dbReference type="PROSITE" id="PS51257">
    <property type="entry name" value="PROKAR_LIPOPROTEIN"/>
    <property type="match status" value="1"/>
</dbReference>
<dbReference type="Gene3D" id="2.80.10.50">
    <property type="match status" value="2"/>
</dbReference>
<feature type="signal peptide" evidence="1">
    <location>
        <begin position="1"/>
        <end position="20"/>
    </location>
</feature>
<protein>
    <submittedName>
        <fullName evidence="3">Delta-60 repeat domain</fullName>
    </submittedName>
</protein>
<dbReference type="InterPro" id="IPR013783">
    <property type="entry name" value="Ig-like_fold"/>
</dbReference>
<dbReference type="InterPro" id="IPR032175">
    <property type="entry name" value="DUF5008"/>
</dbReference>
<dbReference type="AlphaFoldDB" id="A0A380BHL5"/>
<organism evidence="3 4">
    <name type="scientific">Sphingobacterium spiritivorum</name>
    <name type="common">Flavobacterium spiritivorum</name>
    <dbReference type="NCBI Taxonomy" id="258"/>
    <lineage>
        <taxon>Bacteria</taxon>
        <taxon>Pseudomonadati</taxon>
        <taxon>Bacteroidota</taxon>
        <taxon>Sphingobacteriia</taxon>
        <taxon>Sphingobacteriales</taxon>
        <taxon>Sphingobacteriaceae</taxon>
        <taxon>Sphingobacterium</taxon>
    </lineage>
</organism>
<evidence type="ECO:0000313" key="4">
    <source>
        <dbReference type="Proteomes" id="UP000254893"/>
    </source>
</evidence>
<feature type="domain" description="DUF5008" evidence="2">
    <location>
        <begin position="29"/>
        <end position="119"/>
    </location>
</feature>